<keyword evidence="7" id="KW-0418">Kinase</keyword>
<keyword evidence="13" id="KW-0325">Glycoprotein</keyword>
<dbReference type="CDD" id="cd00064">
    <property type="entry name" value="FU"/>
    <property type="match status" value="2"/>
</dbReference>
<feature type="signal peptide" evidence="15">
    <location>
        <begin position="1"/>
        <end position="27"/>
    </location>
</feature>
<evidence type="ECO:0000256" key="11">
    <source>
        <dbReference type="ARBA" id="ARBA00023137"/>
    </source>
</evidence>
<evidence type="ECO:0000256" key="10">
    <source>
        <dbReference type="ARBA" id="ARBA00023136"/>
    </source>
</evidence>
<evidence type="ECO:0000256" key="13">
    <source>
        <dbReference type="ARBA" id="ARBA00023180"/>
    </source>
</evidence>
<dbReference type="GO" id="GO:0007169">
    <property type="term" value="P:cell surface receptor protein tyrosine kinase signaling pathway"/>
    <property type="evidence" value="ECO:0007669"/>
    <property type="project" value="UniProtKB-ARBA"/>
</dbReference>
<keyword evidence="6" id="KW-0547">Nucleotide-binding</keyword>
<evidence type="ECO:0000256" key="4">
    <source>
        <dbReference type="ARBA" id="ARBA00022679"/>
    </source>
</evidence>
<dbReference type="GO" id="GO:0004714">
    <property type="term" value="F:transmembrane receptor protein tyrosine kinase activity"/>
    <property type="evidence" value="ECO:0007669"/>
    <property type="project" value="UniProtKB-EC"/>
</dbReference>
<evidence type="ECO:0000256" key="14">
    <source>
        <dbReference type="ARBA" id="ARBA00051243"/>
    </source>
</evidence>
<dbReference type="Proteomes" id="UP000183832">
    <property type="component" value="Unassembled WGS sequence"/>
</dbReference>
<feature type="chain" id="PRO_5012746365" description="receptor protein-tyrosine kinase" evidence="15">
    <location>
        <begin position="28"/>
        <end position="372"/>
    </location>
</feature>
<keyword evidence="19" id="KW-1185">Reference proteome</keyword>
<evidence type="ECO:0000256" key="6">
    <source>
        <dbReference type="ARBA" id="ARBA00022741"/>
    </source>
</evidence>
<evidence type="ECO:0000259" key="16">
    <source>
        <dbReference type="Pfam" id="PF00757"/>
    </source>
</evidence>
<keyword evidence="10" id="KW-0472">Membrane</keyword>
<dbReference type="GO" id="GO:0005524">
    <property type="term" value="F:ATP binding"/>
    <property type="evidence" value="ECO:0007669"/>
    <property type="project" value="UniProtKB-KW"/>
</dbReference>
<evidence type="ECO:0000256" key="9">
    <source>
        <dbReference type="ARBA" id="ARBA00022989"/>
    </source>
</evidence>
<evidence type="ECO:0000256" key="5">
    <source>
        <dbReference type="ARBA" id="ARBA00022692"/>
    </source>
</evidence>
<dbReference type="Gene3D" id="3.80.20.20">
    <property type="entry name" value="Receptor L-domain"/>
    <property type="match status" value="1"/>
</dbReference>
<dbReference type="InterPro" id="IPR009030">
    <property type="entry name" value="Growth_fac_rcpt_cys_sf"/>
</dbReference>
<dbReference type="Pfam" id="PF00757">
    <property type="entry name" value="Furin-like"/>
    <property type="match status" value="1"/>
</dbReference>
<evidence type="ECO:0000256" key="3">
    <source>
        <dbReference type="ARBA" id="ARBA00022553"/>
    </source>
</evidence>
<evidence type="ECO:0000256" key="8">
    <source>
        <dbReference type="ARBA" id="ARBA00022840"/>
    </source>
</evidence>
<dbReference type="STRING" id="568069.A0A1J1II40"/>
<dbReference type="EMBL" id="CVRI01000054">
    <property type="protein sequence ID" value="CRK99917.1"/>
    <property type="molecule type" value="Genomic_DNA"/>
</dbReference>
<evidence type="ECO:0000259" key="17">
    <source>
        <dbReference type="Pfam" id="PF01030"/>
    </source>
</evidence>
<dbReference type="InterPro" id="IPR036941">
    <property type="entry name" value="Rcpt_L-dom_sf"/>
</dbReference>
<keyword evidence="3" id="KW-0597">Phosphoprotein</keyword>
<feature type="domain" description="Furin-like cysteine-rich" evidence="16">
    <location>
        <begin position="235"/>
        <end position="367"/>
    </location>
</feature>
<dbReference type="InterPro" id="IPR006212">
    <property type="entry name" value="Furin_repeat"/>
</dbReference>
<dbReference type="EC" id="2.7.10.1" evidence="2"/>
<reference evidence="18 19" key="1">
    <citation type="submission" date="2015-04" db="EMBL/GenBank/DDBJ databases">
        <authorList>
            <person name="Syromyatnikov M.Y."/>
            <person name="Popov V.N."/>
        </authorList>
    </citation>
    <scope>NUCLEOTIDE SEQUENCE [LARGE SCALE GENOMIC DNA]</scope>
</reference>
<comment type="catalytic activity">
    <reaction evidence="14">
        <text>L-tyrosyl-[protein] + ATP = O-phospho-L-tyrosyl-[protein] + ADP + H(+)</text>
        <dbReference type="Rhea" id="RHEA:10596"/>
        <dbReference type="Rhea" id="RHEA-COMP:10136"/>
        <dbReference type="Rhea" id="RHEA-COMP:20101"/>
        <dbReference type="ChEBI" id="CHEBI:15378"/>
        <dbReference type="ChEBI" id="CHEBI:30616"/>
        <dbReference type="ChEBI" id="CHEBI:46858"/>
        <dbReference type="ChEBI" id="CHEBI:61978"/>
        <dbReference type="ChEBI" id="CHEBI:456216"/>
        <dbReference type="EC" id="2.7.10.1"/>
    </reaction>
</comment>
<evidence type="ECO:0000256" key="15">
    <source>
        <dbReference type="SAM" id="SignalP"/>
    </source>
</evidence>
<dbReference type="InterPro" id="IPR000494">
    <property type="entry name" value="Rcpt_L-dom"/>
</dbReference>
<keyword evidence="8" id="KW-0067">ATP-binding</keyword>
<evidence type="ECO:0000256" key="12">
    <source>
        <dbReference type="ARBA" id="ARBA00023170"/>
    </source>
</evidence>
<keyword evidence="4" id="KW-0808">Transferase</keyword>
<evidence type="ECO:0000256" key="1">
    <source>
        <dbReference type="ARBA" id="ARBA00004479"/>
    </source>
</evidence>
<evidence type="ECO:0000256" key="2">
    <source>
        <dbReference type="ARBA" id="ARBA00011902"/>
    </source>
</evidence>
<accession>A0A1J1II40</accession>
<gene>
    <name evidence="18" type="ORF">CLUMA_CG013220</name>
</gene>
<dbReference type="Gene3D" id="2.10.220.10">
    <property type="entry name" value="Hormone Receptor, Insulin-like Growth Factor Receptor 1, Chain A, domain 2"/>
    <property type="match status" value="1"/>
</dbReference>
<protein>
    <recommendedName>
        <fullName evidence="2">receptor protein-tyrosine kinase</fullName>
        <ecNumber evidence="2">2.7.10.1</ecNumber>
    </recommendedName>
</protein>
<proteinExistence type="predicted"/>
<evidence type="ECO:0000256" key="7">
    <source>
        <dbReference type="ARBA" id="ARBA00022777"/>
    </source>
</evidence>
<dbReference type="AlphaFoldDB" id="A0A1J1II40"/>
<dbReference type="SUPFAM" id="SSF52058">
    <property type="entry name" value="L domain-like"/>
    <property type="match status" value="1"/>
</dbReference>
<keyword evidence="11" id="KW-0829">Tyrosine-protein kinase</keyword>
<evidence type="ECO:0000313" key="18">
    <source>
        <dbReference type="EMBL" id="CRK99917.1"/>
    </source>
</evidence>
<keyword evidence="9" id="KW-1133">Transmembrane helix</keyword>
<keyword evidence="12" id="KW-0675">Receptor</keyword>
<dbReference type="OrthoDB" id="7782793at2759"/>
<organism evidence="18 19">
    <name type="scientific">Clunio marinus</name>
    <dbReference type="NCBI Taxonomy" id="568069"/>
    <lineage>
        <taxon>Eukaryota</taxon>
        <taxon>Metazoa</taxon>
        <taxon>Ecdysozoa</taxon>
        <taxon>Arthropoda</taxon>
        <taxon>Hexapoda</taxon>
        <taxon>Insecta</taxon>
        <taxon>Pterygota</taxon>
        <taxon>Neoptera</taxon>
        <taxon>Endopterygota</taxon>
        <taxon>Diptera</taxon>
        <taxon>Nematocera</taxon>
        <taxon>Chironomoidea</taxon>
        <taxon>Chironomidae</taxon>
        <taxon>Clunio</taxon>
    </lineage>
</organism>
<dbReference type="SUPFAM" id="SSF57184">
    <property type="entry name" value="Growth factor receptor domain"/>
    <property type="match status" value="1"/>
</dbReference>
<dbReference type="Pfam" id="PF01030">
    <property type="entry name" value="Recep_L_domain"/>
    <property type="match status" value="1"/>
</dbReference>
<keyword evidence="15" id="KW-0732">Signal</keyword>
<dbReference type="GO" id="GO:0016020">
    <property type="term" value="C:membrane"/>
    <property type="evidence" value="ECO:0007669"/>
    <property type="project" value="UniProtKB-SubCell"/>
</dbReference>
<evidence type="ECO:0000313" key="19">
    <source>
        <dbReference type="Proteomes" id="UP000183832"/>
    </source>
</evidence>
<feature type="domain" description="Receptor L-domain" evidence="17">
    <location>
        <begin position="82"/>
        <end position="192"/>
    </location>
</feature>
<dbReference type="SMART" id="SM00261">
    <property type="entry name" value="FU"/>
    <property type="match status" value="2"/>
</dbReference>
<dbReference type="FunFam" id="2.10.220.10:FF:000001">
    <property type="entry name" value="Receptor protein-tyrosine kinase"/>
    <property type="match status" value="1"/>
</dbReference>
<keyword evidence="5" id="KW-0812">Transmembrane</keyword>
<sequence>MIMSGTTRSGIFLNIILLLILVNPLLAVKPHKNNRDKNRHHSQEERQSEFVKGKICIGTNGRMSVPSNREFHYKNLKDRYTNCTYVDGNLEITWIHNNSYDLSFLQHIREVTGYVLISHVDTEHVKLPRLQIIRGRTLFKLNVWNSEFGLFVSFSQMSTLELPALRDILNGSVGMFNNYNLCHIRSIEWDEIISGEDPYNLLMVVLDPLVVTNETNNGPNATNMYTYNFTSPERICPPCHSSCEKGCWGEGPENCQKFSKTNCAPQCSQGRCFGPKPRECCHLFCAGGCTGPTQKDCLACKNFYDDGECKQECPAMQIYNPTNYLWEPNPNGKFAYGATCVKHCPEHLLKDNGACVRTCPINKMAKNGECVQ</sequence>
<dbReference type="InterPro" id="IPR006211">
    <property type="entry name" value="Furin-like_Cys-rich_dom"/>
</dbReference>
<name>A0A1J1II40_9DIPT</name>
<comment type="subcellular location">
    <subcellularLocation>
        <location evidence="1">Membrane</location>
        <topology evidence="1">Single-pass type I membrane protein</topology>
    </subcellularLocation>
</comment>